<evidence type="ECO:0000256" key="1">
    <source>
        <dbReference type="SAM" id="MobiDB-lite"/>
    </source>
</evidence>
<feature type="domain" description="Fibronectin type-III" evidence="4">
    <location>
        <begin position="301"/>
        <end position="392"/>
    </location>
</feature>
<reference evidence="6" key="1">
    <citation type="submission" date="2017-09" db="EMBL/GenBank/DDBJ databases">
        <title>Depth-based differentiation of microbial function through sediment-hosted aquifers and enrichment of novel symbionts in the deep terrestrial subsurface.</title>
        <authorList>
            <person name="Probst A.J."/>
            <person name="Ladd B."/>
            <person name="Jarett J.K."/>
            <person name="Geller-Mcgrath D.E."/>
            <person name="Sieber C.M.K."/>
            <person name="Emerson J.B."/>
            <person name="Anantharaman K."/>
            <person name="Thomas B.C."/>
            <person name="Malmstrom R."/>
            <person name="Stieglmeier M."/>
            <person name="Klingl A."/>
            <person name="Woyke T."/>
            <person name="Ryan C.M."/>
            <person name="Banfield J.F."/>
        </authorList>
    </citation>
    <scope>NUCLEOTIDE SEQUENCE [LARGE SCALE GENOMIC DNA]</scope>
</reference>
<name>A0A2M6YCF4_9BACT</name>
<dbReference type="AlphaFoldDB" id="A0A2M6YCF4"/>
<feature type="chain" id="PRO_5014831302" description="Fibronectin type-III domain-containing protein" evidence="3">
    <location>
        <begin position="26"/>
        <end position="426"/>
    </location>
</feature>
<dbReference type="Proteomes" id="UP000229896">
    <property type="component" value="Unassembled WGS sequence"/>
</dbReference>
<dbReference type="Gene3D" id="2.60.40.10">
    <property type="entry name" value="Immunoglobulins"/>
    <property type="match status" value="2"/>
</dbReference>
<keyword evidence="2" id="KW-1133">Transmembrane helix</keyword>
<evidence type="ECO:0000256" key="3">
    <source>
        <dbReference type="SAM" id="SignalP"/>
    </source>
</evidence>
<comment type="caution">
    <text evidence="5">The sequence shown here is derived from an EMBL/GenBank/DDBJ whole genome shotgun (WGS) entry which is preliminary data.</text>
</comment>
<dbReference type="PROSITE" id="PS51257">
    <property type="entry name" value="PROKAR_LIPOPROTEIN"/>
    <property type="match status" value="1"/>
</dbReference>
<dbReference type="EMBL" id="PEXI01000046">
    <property type="protein sequence ID" value="PIU24377.1"/>
    <property type="molecule type" value="Genomic_DNA"/>
</dbReference>
<dbReference type="PROSITE" id="PS50853">
    <property type="entry name" value="FN3"/>
    <property type="match status" value="2"/>
</dbReference>
<dbReference type="InterPro" id="IPR036116">
    <property type="entry name" value="FN3_sf"/>
</dbReference>
<keyword evidence="2" id="KW-0472">Membrane</keyword>
<protein>
    <recommendedName>
        <fullName evidence="4">Fibronectin type-III domain-containing protein</fullName>
    </recommendedName>
</protein>
<feature type="region of interest" description="Disordered" evidence="1">
    <location>
        <begin position="177"/>
        <end position="196"/>
    </location>
</feature>
<organism evidence="5 6">
    <name type="scientific">Candidatus Berkelbacteria bacterium CG08_land_8_20_14_0_20_39_8</name>
    <dbReference type="NCBI Taxonomy" id="1974511"/>
    <lineage>
        <taxon>Bacteria</taxon>
        <taxon>Candidatus Berkelbacteria</taxon>
    </lineage>
</organism>
<dbReference type="InterPro" id="IPR013783">
    <property type="entry name" value="Ig-like_fold"/>
</dbReference>
<proteinExistence type="predicted"/>
<keyword evidence="2" id="KW-0812">Transmembrane</keyword>
<keyword evidence="3" id="KW-0732">Signal</keyword>
<evidence type="ECO:0000259" key="4">
    <source>
        <dbReference type="PROSITE" id="PS50853"/>
    </source>
</evidence>
<dbReference type="Pfam" id="PF00041">
    <property type="entry name" value="fn3"/>
    <property type="match status" value="2"/>
</dbReference>
<dbReference type="SUPFAM" id="SSF49265">
    <property type="entry name" value="Fibronectin type III"/>
    <property type="match status" value="1"/>
</dbReference>
<evidence type="ECO:0000313" key="6">
    <source>
        <dbReference type="Proteomes" id="UP000229896"/>
    </source>
</evidence>
<gene>
    <name evidence="5" type="ORF">COT12_01370</name>
</gene>
<dbReference type="CDD" id="cd00063">
    <property type="entry name" value="FN3"/>
    <property type="match status" value="2"/>
</dbReference>
<feature type="signal peptide" evidence="3">
    <location>
        <begin position="1"/>
        <end position="25"/>
    </location>
</feature>
<dbReference type="InterPro" id="IPR003961">
    <property type="entry name" value="FN3_dom"/>
</dbReference>
<feature type="domain" description="Fibronectin type-III" evidence="4">
    <location>
        <begin position="204"/>
        <end position="296"/>
    </location>
</feature>
<sequence>MKKLLVLCSLFLISLACLLTPPQKAAATSSVDQYCSNTNLETYESIHRNGTDYRQAFTPTQNRINNIAVKVGGNGISGTAILRVYTAPTGTDNPVLRSDRNFSNLNSPVSWYFNDFGNVELTPDTTYYLSLMSSVDYLYWYTAAAESCTSAGTAYLNGSQQGYKFDYATFGYSETTAPSQESASTSTSTTSTEILGTTSSSIARPTNLTAKYSNNDKGVALNWAASTTSDIDGYKIFRSKTYSGAASKIATTGKGKTAYVDQDIIAGETYYYQIRAYKGNSQSISSNIENVTVPADTAPAKPVNFKVVDKTYNMLTVIWRKNADPNVSSYTITLYNGNDKIRSKEIPATAQLYSFFDLDSGTLYKIELTAKNSKNISSSPAVSVGFTQLPETVERFIDLTRGVAAIVVIGLLLILAVSTLKHYRKK</sequence>
<evidence type="ECO:0000256" key="2">
    <source>
        <dbReference type="SAM" id="Phobius"/>
    </source>
</evidence>
<feature type="transmembrane region" description="Helical" evidence="2">
    <location>
        <begin position="402"/>
        <end position="420"/>
    </location>
</feature>
<evidence type="ECO:0000313" key="5">
    <source>
        <dbReference type="EMBL" id="PIU24377.1"/>
    </source>
</evidence>
<accession>A0A2M6YCF4</accession>
<dbReference type="SMART" id="SM00060">
    <property type="entry name" value="FN3"/>
    <property type="match status" value="2"/>
</dbReference>